<protein>
    <submittedName>
        <fullName evidence="2">Uncharacterized protein</fullName>
    </submittedName>
</protein>
<feature type="compositionally biased region" description="Polar residues" evidence="1">
    <location>
        <begin position="438"/>
        <end position="453"/>
    </location>
</feature>
<dbReference type="AlphaFoldDB" id="A0AAD4G6P0"/>
<evidence type="ECO:0000313" key="3">
    <source>
        <dbReference type="Proteomes" id="UP001194468"/>
    </source>
</evidence>
<evidence type="ECO:0000256" key="1">
    <source>
        <dbReference type="SAM" id="MobiDB-lite"/>
    </source>
</evidence>
<comment type="caution">
    <text evidence="2">The sequence shown here is derived from an EMBL/GenBank/DDBJ whole genome shotgun (WGS) entry which is preliminary data.</text>
</comment>
<reference evidence="2" key="1">
    <citation type="submission" date="2019-10" db="EMBL/GenBank/DDBJ databases">
        <authorList>
            <consortium name="DOE Joint Genome Institute"/>
            <person name="Kuo A."/>
            <person name="Miyauchi S."/>
            <person name="Kiss E."/>
            <person name="Drula E."/>
            <person name="Kohler A."/>
            <person name="Sanchez-Garcia M."/>
            <person name="Andreopoulos B."/>
            <person name="Barry K.W."/>
            <person name="Bonito G."/>
            <person name="Buee M."/>
            <person name="Carver A."/>
            <person name="Chen C."/>
            <person name="Cichocki N."/>
            <person name="Clum A."/>
            <person name="Culley D."/>
            <person name="Crous P.W."/>
            <person name="Fauchery L."/>
            <person name="Girlanda M."/>
            <person name="Hayes R."/>
            <person name="Keri Z."/>
            <person name="LaButti K."/>
            <person name="Lipzen A."/>
            <person name="Lombard V."/>
            <person name="Magnuson J."/>
            <person name="Maillard F."/>
            <person name="Morin E."/>
            <person name="Murat C."/>
            <person name="Nolan M."/>
            <person name="Ohm R."/>
            <person name="Pangilinan J."/>
            <person name="Pereira M."/>
            <person name="Perotto S."/>
            <person name="Peter M."/>
            <person name="Riley R."/>
            <person name="Sitrit Y."/>
            <person name="Stielow B."/>
            <person name="Szollosi G."/>
            <person name="Zifcakova L."/>
            <person name="Stursova M."/>
            <person name="Spatafora J.W."/>
            <person name="Tedersoo L."/>
            <person name="Vaario L.-M."/>
            <person name="Yamada A."/>
            <person name="Yan M."/>
            <person name="Wang P."/>
            <person name="Xu J."/>
            <person name="Bruns T."/>
            <person name="Baldrian P."/>
            <person name="Vilgalys R."/>
            <person name="Henrissat B."/>
            <person name="Grigoriev I.V."/>
            <person name="Hibbett D."/>
            <person name="Nagy L.G."/>
            <person name="Martin F.M."/>
        </authorList>
    </citation>
    <scope>NUCLEOTIDE SEQUENCE</scope>
    <source>
        <strain evidence="2">BED1</strain>
    </source>
</reference>
<proteinExistence type="predicted"/>
<feature type="region of interest" description="Disordered" evidence="1">
    <location>
        <begin position="432"/>
        <end position="539"/>
    </location>
</feature>
<name>A0AAD4G6P0_BOLED</name>
<organism evidence="2 3">
    <name type="scientific">Boletus edulis BED1</name>
    <dbReference type="NCBI Taxonomy" id="1328754"/>
    <lineage>
        <taxon>Eukaryota</taxon>
        <taxon>Fungi</taxon>
        <taxon>Dikarya</taxon>
        <taxon>Basidiomycota</taxon>
        <taxon>Agaricomycotina</taxon>
        <taxon>Agaricomycetes</taxon>
        <taxon>Agaricomycetidae</taxon>
        <taxon>Boletales</taxon>
        <taxon>Boletineae</taxon>
        <taxon>Boletaceae</taxon>
        <taxon>Boletoideae</taxon>
        <taxon>Boletus</taxon>
    </lineage>
</organism>
<accession>A0AAD4G6P0</accession>
<gene>
    <name evidence="2" type="ORF">L210DRAFT_3510134</name>
</gene>
<feature type="region of interest" description="Disordered" evidence="1">
    <location>
        <begin position="113"/>
        <end position="143"/>
    </location>
</feature>
<dbReference type="EMBL" id="WHUW01000137">
    <property type="protein sequence ID" value="KAF8421739.1"/>
    <property type="molecule type" value="Genomic_DNA"/>
</dbReference>
<feature type="compositionally biased region" description="Low complexity" evidence="1">
    <location>
        <begin position="521"/>
        <end position="535"/>
    </location>
</feature>
<feature type="region of interest" description="Disordered" evidence="1">
    <location>
        <begin position="362"/>
        <end position="386"/>
    </location>
</feature>
<dbReference type="Proteomes" id="UP001194468">
    <property type="component" value="Unassembled WGS sequence"/>
</dbReference>
<evidence type="ECO:0000313" key="2">
    <source>
        <dbReference type="EMBL" id="KAF8421739.1"/>
    </source>
</evidence>
<reference evidence="2" key="2">
    <citation type="journal article" date="2020" name="Nat. Commun.">
        <title>Large-scale genome sequencing of mycorrhizal fungi provides insights into the early evolution of symbiotic traits.</title>
        <authorList>
            <person name="Miyauchi S."/>
            <person name="Kiss E."/>
            <person name="Kuo A."/>
            <person name="Drula E."/>
            <person name="Kohler A."/>
            <person name="Sanchez-Garcia M."/>
            <person name="Morin E."/>
            <person name="Andreopoulos B."/>
            <person name="Barry K.W."/>
            <person name="Bonito G."/>
            <person name="Buee M."/>
            <person name="Carver A."/>
            <person name="Chen C."/>
            <person name="Cichocki N."/>
            <person name="Clum A."/>
            <person name="Culley D."/>
            <person name="Crous P.W."/>
            <person name="Fauchery L."/>
            <person name="Girlanda M."/>
            <person name="Hayes R.D."/>
            <person name="Keri Z."/>
            <person name="LaButti K."/>
            <person name="Lipzen A."/>
            <person name="Lombard V."/>
            <person name="Magnuson J."/>
            <person name="Maillard F."/>
            <person name="Murat C."/>
            <person name="Nolan M."/>
            <person name="Ohm R.A."/>
            <person name="Pangilinan J."/>
            <person name="Pereira M.F."/>
            <person name="Perotto S."/>
            <person name="Peter M."/>
            <person name="Pfister S."/>
            <person name="Riley R."/>
            <person name="Sitrit Y."/>
            <person name="Stielow J.B."/>
            <person name="Szollosi G."/>
            <person name="Zifcakova L."/>
            <person name="Stursova M."/>
            <person name="Spatafora J.W."/>
            <person name="Tedersoo L."/>
            <person name="Vaario L.M."/>
            <person name="Yamada A."/>
            <person name="Yan M."/>
            <person name="Wang P."/>
            <person name="Xu J."/>
            <person name="Bruns T."/>
            <person name="Baldrian P."/>
            <person name="Vilgalys R."/>
            <person name="Dunand C."/>
            <person name="Henrissat B."/>
            <person name="Grigoriev I.V."/>
            <person name="Hibbett D."/>
            <person name="Nagy L.G."/>
            <person name="Martin F.M."/>
        </authorList>
    </citation>
    <scope>NUCLEOTIDE SEQUENCE</scope>
    <source>
        <strain evidence="2">BED1</strain>
    </source>
</reference>
<sequence length="653" mass="72442">MFLLKLYPCRRIHNGYHTALFMDFLPTSTVVTGPPNPYIIAGFCIALLCKKRANTSCKRASCRTHCQLLGGCALKSHTVASTPDENHPDPNVDGQQSLDMLPSLILGALSLPESHDVPSSRHQGSPLLDPDTSEKQPTTLDLHSSGQLLPQSQLGFVAHPTSSPGPVSHSDPKESVQVTVAEEQDVTFLPERPSIPHLQPVPSFVELPVAQVAVAEEQDVILLSERPSTPHPQPIPSLVITGGQDAFAPPEASESPSDPTVNAEHTVTVYTWKADNARPALCQFQQDHFPYFMFTQPVLQRLGLNEIEIQYYSHIHEDWVSIDVNHTLKLPEIKDPAIFVKAAPIENCPYFEQRLRQFYPHANIHGNDDVPNGSTPRPLLERPLSTDPYDSNHAFLHAIVDADVDGLLRLASPQPNDSPTQGTNTAVLWRNKGKQRARTPSISLASEHPSSIDSPPVAFPSKRPRHQSKRTSSECAKRARHRRRHSTDSLLDASMNERHSSPIVPHRHHSDAPPSDDDNMSSTSSWSGIRSTESTGDNDIAGSTGSLLLQGTSWDDVIEVESVRLWPVDFYICEIAEGFERCAEAAATHKGVGRMFRRVFGLNKFIPSTFYDNRRVWDYPCNLELRQRLQALGHHKDATWAAFMSEAERPPRA</sequence>
<keyword evidence="3" id="KW-1185">Reference proteome</keyword>